<comment type="similarity">
    <text evidence="1">Belongs to the GroES chaperonin family.</text>
</comment>
<name>A0A0F9JCF5_9ZZZZ</name>
<evidence type="ECO:0000256" key="2">
    <source>
        <dbReference type="ARBA" id="ARBA00023186"/>
    </source>
</evidence>
<dbReference type="PANTHER" id="PTHR10772:SF63">
    <property type="entry name" value="20 KDA CHAPERONIN, CHLOROPLASTIC"/>
    <property type="match status" value="1"/>
</dbReference>
<comment type="caution">
    <text evidence="3">The sequence shown here is derived from an EMBL/GenBank/DDBJ whole genome shotgun (WGS) entry which is preliminary data.</text>
</comment>
<dbReference type="GO" id="GO:0051082">
    <property type="term" value="F:unfolded protein binding"/>
    <property type="evidence" value="ECO:0007669"/>
    <property type="project" value="TreeGrafter"/>
</dbReference>
<keyword evidence="2" id="KW-0143">Chaperone</keyword>
<dbReference type="PRINTS" id="PR00297">
    <property type="entry name" value="CHAPERONIN10"/>
</dbReference>
<reference evidence="3" key="1">
    <citation type="journal article" date="2015" name="Nature">
        <title>Complex archaea that bridge the gap between prokaryotes and eukaryotes.</title>
        <authorList>
            <person name="Spang A."/>
            <person name="Saw J.H."/>
            <person name="Jorgensen S.L."/>
            <person name="Zaremba-Niedzwiedzka K."/>
            <person name="Martijn J."/>
            <person name="Lind A.E."/>
            <person name="van Eijk R."/>
            <person name="Schleper C."/>
            <person name="Guy L."/>
            <person name="Ettema T.J."/>
        </authorList>
    </citation>
    <scope>NUCLEOTIDE SEQUENCE</scope>
</reference>
<dbReference type="InterPro" id="IPR020818">
    <property type="entry name" value="Chaperonin_GroES"/>
</dbReference>
<sequence length="110" mass="11978">MSECSCDCGLQPVSDKLIIRKLDEDEKTEGGLFMPEDTTEKSVIRGKVIAAGPGQINQFISGAERLPMPAKTGDIVLFAGYQGQKIDYCGEELHVLSANDILCVETKKEN</sequence>
<dbReference type="Pfam" id="PF00166">
    <property type="entry name" value="Cpn10"/>
    <property type="match status" value="1"/>
</dbReference>
<dbReference type="SMART" id="SM00883">
    <property type="entry name" value="Cpn10"/>
    <property type="match status" value="1"/>
</dbReference>
<dbReference type="InterPro" id="IPR037124">
    <property type="entry name" value="Chaperonin_GroES_sf"/>
</dbReference>
<evidence type="ECO:0000313" key="3">
    <source>
        <dbReference type="EMBL" id="KKM67484.1"/>
    </source>
</evidence>
<evidence type="ECO:0000256" key="1">
    <source>
        <dbReference type="ARBA" id="ARBA00006975"/>
    </source>
</evidence>
<dbReference type="GO" id="GO:0005524">
    <property type="term" value="F:ATP binding"/>
    <property type="evidence" value="ECO:0007669"/>
    <property type="project" value="InterPro"/>
</dbReference>
<dbReference type="GO" id="GO:0046872">
    <property type="term" value="F:metal ion binding"/>
    <property type="evidence" value="ECO:0007669"/>
    <property type="project" value="TreeGrafter"/>
</dbReference>
<gene>
    <name evidence="3" type="ORF">LCGC14_1470670</name>
</gene>
<dbReference type="Gene3D" id="2.30.33.40">
    <property type="entry name" value="GroES chaperonin"/>
    <property type="match status" value="1"/>
</dbReference>
<dbReference type="EMBL" id="LAZR01010341">
    <property type="protein sequence ID" value="KKM67484.1"/>
    <property type="molecule type" value="Genomic_DNA"/>
</dbReference>
<dbReference type="InterPro" id="IPR011032">
    <property type="entry name" value="GroES-like_sf"/>
</dbReference>
<dbReference type="AlphaFoldDB" id="A0A0F9JCF5"/>
<accession>A0A0F9JCF5</accession>
<evidence type="ECO:0008006" key="4">
    <source>
        <dbReference type="Google" id="ProtNLM"/>
    </source>
</evidence>
<dbReference type="GO" id="GO:0051087">
    <property type="term" value="F:protein-folding chaperone binding"/>
    <property type="evidence" value="ECO:0007669"/>
    <property type="project" value="TreeGrafter"/>
</dbReference>
<dbReference type="PANTHER" id="PTHR10772">
    <property type="entry name" value="10 KDA HEAT SHOCK PROTEIN"/>
    <property type="match status" value="1"/>
</dbReference>
<dbReference type="CDD" id="cd00320">
    <property type="entry name" value="cpn10"/>
    <property type="match status" value="1"/>
</dbReference>
<dbReference type="SUPFAM" id="SSF50129">
    <property type="entry name" value="GroES-like"/>
    <property type="match status" value="1"/>
</dbReference>
<dbReference type="GO" id="GO:0044183">
    <property type="term" value="F:protein folding chaperone"/>
    <property type="evidence" value="ECO:0007669"/>
    <property type="project" value="InterPro"/>
</dbReference>
<organism evidence="3">
    <name type="scientific">marine sediment metagenome</name>
    <dbReference type="NCBI Taxonomy" id="412755"/>
    <lineage>
        <taxon>unclassified sequences</taxon>
        <taxon>metagenomes</taxon>
        <taxon>ecological metagenomes</taxon>
    </lineage>
</organism>
<dbReference type="FunFam" id="2.30.33.40:FF:000001">
    <property type="entry name" value="10 kDa chaperonin"/>
    <property type="match status" value="1"/>
</dbReference>
<protein>
    <recommendedName>
        <fullName evidence="4">10 kDa chaperonin</fullName>
    </recommendedName>
</protein>
<proteinExistence type="inferred from homology"/>
<dbReference type="HAMAP" id="MF_00580">
    <property type="entry name" value="CH10"/>
    <property type="match status" value="1"/>
</dbReference>